<evidence type="ECO:0000256" key="1">
    <source>
        <dbReference type="ARBA" id="ARBA00023027"/>
    </source>
</evidence>
<dbReference type="InterPro" id="IPR036291">
    <property type="entry name" value="NAD(P)-bd_dom_sf"/>
</dbReference>
<dbReference type="CDD" id="cd05266">
    <property type="entry name" value="SDR_a4"/>
    <property type="match status" value="1"/>
</dbReference>
<dbReference type="Gene3D" id="3.40.50.720">
    <property type="entry name" value="NAD(P)-binding Rossmann-like Domain"/>
    <property type="match status" value="1"/>
</dbReference>
<dbReference type="RefSeq" id="WP_150038821.1">
    <property type="nucleotide sequence ID" value="NZ_OW485601.1"/>
</dbReference>
<dbReference type="Proteomes" id="UP000325255">
    <property type="component" value="Unassembled WGS sequence"/>
</dbReference>
<evidence type="ECO:0000313" key="3">
    <source>
        <dbReference type="EMBL" id="KAA5614325.1"/>
    </source>
</evidence>
<dbReference type="EMBL" id="VWPK01000002">
    <property type="protein sequence ID" value="KAA5614325.1"/>
    <property type="molecule type" value="Genomic_DNA"/>
</dbReference>
<dbReference type="PANTHER" id="PTHR43574">
    <property type="entry name" value="EPIMERASE-RELATED"/>
    <property type="match status" value="1"/>
</dbReference>
<name>A0A5M6J3U1_9PROT</name>
<dbReference type="SUPFAM" id="SSF51735">
    <property type="entry name" value="NAD(P)-binding Rossmann-fold domains"/>
    <property type="match status" value="1"/>
</dbReference>
<organism evidence="3 4">
    <name type="scientific">Rhodovastum atsumiense</name>
    <dbReference type="NCBI Taxonomy" id="504468"/>
    <lineage>
        <taxon>Bacteria</taxon>
        <taxon>Pseudomonadati</taxon>
        <taxon>Pseudomonadota</taxon>
        <taxon>Alphaproteobacteria</taxon>
        <taxon>Acetobacterales</taxon>
        <taxon>Acetobacteraceae</taxon>
        <taxon>Rhodovastum</taxon>
    </lineage>
</organism>
<dbReference type="AlphaFoldDB" id="A0A5M6J3U1"/>
<keyword evidence="1" id="KW-0520">NAD</keyword>
<accession>A0A5M6J3U1</accession>
<feature type="region of interest" description="Disordered" evidence="2">
    <location>
        <begin position="106"/>
        <end position="126"/>
    </location>
</feature>
<reference evidence="3 4" key="1">
    <citation type="submission" date="2019-09" db="EMBL/GenBank/DDBJ databases">
        <title>Genome sequence of Rhodovastum atsumiense, a diverse member of the Acetobacteraceae family of non-sulfur purple photosynthetic bacteria.</title>
        <authorList>
            <person name="Meyer T."/>
            <person name="Kyndt J."/>
        </authorList>
    </citation>
    <scope>NUCLEOTIDE SEQUENCE [LARGE SCALE GENOMIC DNA]</scope>
    <source>
        <strain evidence="3 4">DSM 21279</strain>
    </source>
</reference>
<comment type="caution">
    <text evidence="3">The sequence shown here is derived from an EMBL/GenBank/DDBJ whole genome shotgun (WGS) entry which is preliminary data.</text>
</comment>
<keyword evidence="4" id="KW-1185">Reference proteome</keyword>
<evidence type="ECO:0000313" key="4">
    <source>
        <dbReference type="Proteomes" id="UP000325255"/>
    </source>
</evidence>
<sequence>MTDRFLLIFGLGYTGAAIARHAVASGWRVAGASRDPDGIAAPAGVEVVGFDRAAEALVEATHLVATAPPAETGDPVLAAHEAAIAAAPRLAWAGYLSTTGVFGDRNGDWVDEDTPPAPASERTRRRVEAERHWATLAGRIAVDVFRVGGIYGPGRSAIEEVRAGTARRILRPGHQFGRIHRDDIARAVVAAAGQERGEGLRYLNLVDDVPAESALVLEEAARLLGVDAPPAIAFEQAHAAMSPMARSFWAENRKVSSVRTKAALGLEWLYPSYREGLAAILRGPDGKAESV</sequence>
<gene>
    <name evidence="3" type="ORF">F1189_01660</name>
</gene>
<protein>
    <submittedName>
        <fullName evidence="3">SDR family oxidoreductase</fullName>
    </submittedName>
</protein>
<evidence type="ECO:0000256" key="2">
    <source>
        <dbReference type="SAM" id="MobiDB-lite"/>
    </source>
</evidence>
<proteinExistence type="predicted"/>
<dbReference type="OrthoDB" id="9808276at2"/>